<keyword evidence="1 2" id="KW-0597">Phosphoprotein</keyword>
<proteinExistence type="predicted"/>
<dbReference type="Proteomes" id="UP001629392">
    <property type="component" value="Unassembled WGS sequence"/>
</dbReference>
<feature type="domain" description="Response regulatory" evidence="3">
    <location>
        <begin position="7"/>
        <end position="119"/>
    </location>
</feature>
<dbReference type="SUPFAM" id="SSF52172">
    <property type="entry name" value="CheY-like"/>
    <property type="match status" value="1"/>
</dbReference>
<protein>
    <submittedName>
        <fullName evidence="4">Response regulator</fullName>
    </submittedName>
</protein>
<feature type="modified residue" description="4-aspartylphosphate" evidence="2">
    <location>
        <position position="56"/>
    </location>
</feature>
<dbReference type="InterPro" id="IPR011006">
    <property type="entry name" value="CheY-like_superfamily"/>
</dbReference>
<dbReference type="InterPro" id="IPR050595">
    <property type="entry name" value="Bact_response_regulator"/>
</dbReference>
<evidence type="ECO:0000256" key="2">
    <source>
        <dbReference type="PROSITE-ProRule" id="PRU00169"/>
    </source>
</evidence>
<evidence type="ECO:0000259" key="3">
    <source>
        <dbReference type="PROSITE" id="PS50110"/>
    </source>
</evidence>
<sequence length="125" mass="13720">MNDTRQLIVVVEDDAGMRRALQRLLRVSGFDTLLYDSAEALLGANDTRVPYCLVLDVRLPGVSGPRCYEQLSSPRPPAVFITSHDSPATRSAVMRAGGHELLTKPFVAKDLLDAISRSVLQDTRP</sequence>
<organism evidence="4 5">
    <name type="scientific">Paraburkholderia strydomiana</name>
    <dbReference type="NCBI Taxonomy" id="1245417"/>
    <lineage>
        <taxon>Bacteria</taxon>
        <taxon>Pseudomonadati</taxon>
        <taxon>Pseudomonadota</taxon>
        <taxon>Betaproteobacteria</taxon>
        <taxon>Burkholderiales</taxon>
        <taxon>Burkholderiaceae</taxon>
        <taxon>Paraburkholderia</taxon>
    </lineage>
</organism>
<dbReference type="PANTHER" id="PTHR44591:SF21">
    <property type="entry name" value="TWO-COMPONENT RESPONSE REGULATOR"/>
    <property type="match status" value="1"/>
</dbReference>
<dbReference type="EMBL" id="JAQQCL010000035">
    <property type="protein sequence ID" value="MFM0720847.1"/>
    <property type="molecule type" value="Genomic_DNA"/>
</dbReference>
<dbReference type="PANTHER" id="PTHR44591">
    <property type="entry name" value="STRESS RESPONSE REGULATOR PROTEIN 1"/>
    <property type="match status" value="1"/>
</dbReference>
<reference evidence="4 5" key="1">
    <citation type="journal article" date="2024" name="Chem. Sci.">
        <title>Discovery of megapolipeptins by genome mining of a Burkholderiales bacteria collection.</title>
        <authorList>
            <person name="Paulo B.S."/>
            <person name="Recchia M.J.J."/>
            <person name="Lee S."/>
            <person name="Fergusson C.H."/>
            <person name="Romanowski S.B."/>
            <person name="Hernandez A."/>
            <person name="Krull N."/>
            <person name="Liu D.Y."/>
            <person name="Cavanagh H."/>
            <person name="Bos A."/>
            <person name="Gray C.A."/>
            <person name="Murphy B.T."/>
            <person name="Linington R.G."/>
            <person name="Eustaquio A.S."/>
        </authorList>
    </citation>
    <scope>NUCLEOTIDE SEQUENCE [LARGE SCALE GENOMIC DNA]</scope>
    <source>
        <strain evidence="4 5">RL17-350-BIC-E</strain>
    </source>
</reference>
<evidence type="ECO:0000313" key="4">
    <source>
        <dbReference type="EMBL" id="MFM0720847.1"/>
    </source>
</evidence>
<dbReference type="Pfam" id="PF00072">
    <property type="entry name" value="Response_reg"/>
    <property type="match status" value="1"/>
</dbReference>
<dbReference type="Gene3D" id="3.40.50.2300">
    <property type="match status" value="1"/>
</dbReference>
<evidence type="ECO:0000256" key="1">
    <source>
        <dbReference type="ARBA" id="ARBA00022553"/>
    </source>
</evidence>
<accession>A0ABW9EP48</accession>
<keyword evidence="5" id="KW-1185">Reference proteome</keyword>
<dbReference type="SMART" id="SM00448">
    <property type="entry name" value="REC"/>
    <property type="match status" value="1"/>
</dbReference>
<name>A0ABW9EP48_9BURK</name>
<evidence type="ECO:0000313" key="5">
    <source>
        <dbReference type="Proteomes" id="UP001629392"/>
    </source>
</evidence>
<dbReference type="RefSeq" id="WP_408138625.1">
    <property type="nucleotide sequence ID" value="NZ_JAQQCL010000035.1"/>
</dbReference>
<gene>
    <name evidence="4" type="ORF">PQQ73_31515</name>
</gene>
<comment type="caution">
    <text evidence="4">The sequence shown here is derived from an EMBL/GenBank/DDBJ whole genome shotgun (WGS) entry which is preliminary data.</text>
</comment>
<dbReference type="InterPro" id="IPR001789">
    <property type="entry name" value="Sig_transdc_resp-reg_receiver"/>
</dbReference>
<dbReference type="PROSITE" id="PS50110">
    <property type="entry name" value="RESPONSE_REGULATORY"/>
    <property type="match status" value="1"/>
</dbReference>